<dbReference type="InterPro" id="IPR001406">
    <property type="entry name" value="PsdUridine_synth_TruA"/>
</dbReference>
<dbReference type="GO" id="GO:0009982">
    <property type="term" value="F:pseudouridine synthase activity"/>
    <property type="evidence" value="ECO:0007669"/>
    <property type="project" value="InterPro"/>
</dbReference>
<dbReference type="GO" id="GO:0003723">
    <property type="term" value="F:RNA binding"/>
    <property type="evidence" value="ECO:0007669"/>
    <property type="project" value="InterPro"/>
</dbReference>
<dbReference type="FunFam" id="3.30.70.580:FF:000001">
    <property type="entry name" value="tRNA pseudouridine synthase A"/>
    <property type="match status" value="1"/>
</dbReference>
<reference evidence="4" key="1">
    <citation type="submission" date="2018-05" db="EMBL/GenBank/DDBJ databases">
        <authorList>
            <person name="Lanie J.A."/>
            <person name="Ng W.-L."/>
            <person name="Kazmierczak K.M."/>
            <person name="Andrzejewski T.M."/>
            <person name="Davidsen T.M."/>
            <person name="Wayne K.J."/>
            <person name="Tettelin H."/>
            <person name="Glass J.I."/>
            <person name="Rusch D."/>
            <person name="Podicherti R."/>
            <person name="Tsui H.-C.T."/>
            <person name="Winkler M.E."/>
        </authorList>
    </citation>
    <scope>NUCLEOTIDE SEQUENCE</scope>
</reference>
<proteinExistence type="predicted"/>
<dbReference type="AlphaFoldDB" id="A0A382NJ58"/>
<sequence>MKIALGIEYAGYNYYGWQKQSIFPTIQETVESALSDIANEIVNVYCAGRTDTGVHAIQQVIHFETLSAREPHSWILGANSKLPKDISVIWALNVDDDFHARYAAENRTYQYLILNRRSRPAILNGLVTW</sequence>
<dbReference type="InterPro" id="IPR020094">
    <property type="entry name" value="TruA/RsuA/RluB/E/F_N"/>
</dbReference>
<gene>
    <name evidence="4" type="ORF">METZ01_LOCUS313990</name>
</gene>
<dbReference type="SUPFAM" id="SSF55120">
    <property type="entry name" value="Pseudouridine synthase"/>
    <property type="match status" value="1"/>
</dbReference>
<keyword evidence="2" id="KW-0413">Isomerase</keyword>
<protein>
    <recommendedName>
        <fullName evidence="3">Pseudouridine synthase I TruA alpha/beta domain-containing protein</fullName>
    </recommendedName>
</protein>
<evidence type="ECO:0000313" key="4">
    <source>
        <dbReference type="EMBL" id="SVC61136.1"/>
    </source>
</evidence>
<dbReference type="InterPro" id="IPR020103">
    <property type="entry name" value="PsdUridine_synth_cat_dom_sf"/>
</dbReference>
<organism evidence="4">
    <name type="scientific">marine metagenome</name>
    <dbReference type="NCBI Taxonomy" id="408172"/>
    <lineage>
        <taxon>unclassified sequences</taxon>
        <taxon>metagenomes</taxon>
        <taxon>ecological metagenomes</taxon>
    </lineage>
</organism>
<dbReference type="Pfam" id="PF01416">
    <property type="entry name" value="PseudoU_synth_1"/>
    <property type="match status" value="1"/>
</dbReference>
<dbReference type="EMBL" id="UINC01100802">
    <property type="protein sequence ID" value="SVC61136.1"/>
    <property type="molecule type" value="Genomic_DNA"/>
</dbReference>
<evidence type="ECO:0000259" key="3">
    <source>
        <dbReference type="Pfam" id="PF01416"/>
    </source>
</evidence>
<feature type="domain" description="Pseudouridine synthase I TruA alpha/beta" evidence="3">
    <location>
        <begin position="8"/>
        <end position="102"/>
    </location>
</feature>
<evidence type="ECO:0000256" key="2">
    <source>
        <dbReference type="ARBA" id="ARBA00023235"/>
    </source>
</evidence>
<accession>A0A382NJ58</accession>
<keyword evidence="1" id="KW-0819">tRNA processing</keyword>
<dbReference type="GO" id="GO:0031119">
    <property type="term" value="P:tRNA pseudouridine synthesis"/>
    <property type="evidence" value="ECO:0007669"/>
    <property type="project" value="TreeGrafter"/>
</dbReference>
<dbReference type="PANTHER" id="PTHR11142:SF0">
    <property type="entry name" value="TRNA PSEUDOURIDINE SYNTHASE-LIKE 1"/>
    <property type="match status" value="1"/>
</dbReference>
<name>A0A382NJ58_9ZZZZ</name>
<feature type="non-terminal residue" evidence="4">
    <location>
        <position position="129"/>
    </location>
</feature>
<dbReference type="InterPro" id="IPR020097">
    <property type="entry name" value="PsdUridine_synth_TruA_a/b_dom"/>
</dbReference>
<dbReference type="Gene3D" id="3.30.70.580">
    <property type="entry name" value="Pseudouridine synthase I, catalytic domain, N-terminal subdomain"/>
    <property type="match status" value="1"/>
</dbReference>
<evidence type="ECO:0000256" key="1">
    <source>
        <dbReference type="ARBA" id="ARBA00022694"/>
    </source>
</evidence>
<dbReference type="PANTHER" id="PTHR11142">
    <property type="entry name" value="PSEUDOURIDYLATE SYNTHASE"/>
    <property type="match status" value="1"/>
</dbReference>